<evidence type="ECO:0000313" key="6">
    <source>
        <dbReference type="EMBL" id="VFU12826.1"/>
    </source>
</evidence>
<dbReference type="FunFam" id="3.30.1370.30:FF:000002">
    <property type="entry name" value="30S ribosomal protein S8"/>
    <property type="match status" value="1"/>
</dbReference>
<dbReference type="InterPro" id="IPR035987">
    <property type="entry name" value="Ribosomal_uS8_sf"/>
</dbReference>
<dbReference type="GO" id="GO:0019843">
    <property type="term" value="F:rRNA binding"/>
    <property type="evidence" value="ECO:0007669"/>
    <property type="project" value="UniProtKB-KW"/>
</dbReference>
<keyword evidence="3" id="KW-0694">RNA-binding</keyword>
<gene>
    <name evidence="6" type="primary">rpsH</name>
    <name evidence="6" type="ORF">SCFA_150017</name>
</gene>
<dbReference type="GO" id="GO:0005737">
    <property type="term" value="C:cytoplasm"/>
    <property type="evidence" value="ECO:0007669"/>
    <property type="project" value="UniProtKB-ARBA"/>
</dbReference>
<dbReference type="GO" id="GO:0006412">
    <property type="term" value="P:translation"/>
    <property type="evidence" value="ECO:0007669"/>
    <property type="project" value="InterPro"/>
</dbReference>
<comment type="similarity">
    <text evidence="1">Belongs to the universal ribosomal protein uS8 family.</text>
</comment>
<dbReference type="AlphaFoldDB" id="A0A485LWN1"/>
<dbReference type="GO" id="GO:1990904">
    <property type="term" value="C:ribonucleoprotein complex"/>
    <property type="evidence" value="ECO:0007669"/>
    <property type="project" value="UniProtKB-KW"/>
</dbReference>
<proteinExistence type="inferred from homology"/>
<dbReference type="HAMAP" id="MF_01302_B">
    <property type="entry name" value="Ribosomal_uS8_B"/>
    <property type="match status" value="1"/>
</dbReference>
<dbReference type="Pfam" id="PF00410">
    <property type="entry name" value="Ribosomal_S8"/>
    <property type="match status" value="1"/>
</dbReference>
<name>A0A485LWN1_9ZZZZ</name>
<dbReference type="Gene3D" id="3.30.1490.10">
    <property type="match status" value="1"/>
</dbReference>
<keyword evidence="2" id="KW-0699">rRNA-binding</keyword>
<dbReference type="Gene3D" id="3.30.1370.30">
    <property type="match status" value="1"/>
</dbReference>
<reference evidence="6" key="1">
    <citation type="submission" date="2019-03" db="EMBL/GenBank/DDBJ databases">
        <authorList>
            <person name="Hao L."/>
        </authorList>
    </citation>
    <scope>NUCLEOTIDE SEQUENCE</scope>
</reference>
<dbReference type="InterPro" id="IPR047863">
    <property type="entry name" value="Ribosomal_uS8_CS"/>
</dbReference>
<keyword evidence="5" id="KW-0687">Ribonucleoprotein</keyword>
<dbReference type="PROSITE" id="PS00053">
    <property type="entry name" value="RIBOSOMAL_S8"/>
    <property type="match status" value="1"/>
</dbReference>
<dbReference type="EMBL" id="CAADRM010000057">
    <property type="protein sequence ID" value="VFU12826.1"/>
    <property type="molecule type" value="Genomic_DNA"/>
</dbReference>
<accession>A0A485LWN1</accession>
<evidence type="ECO:0000256" key="2">
    <source>
        <dbReference type="ARBA" id="ARBA00022730"/>
    </source>
</evidence>
<evidence type="ECO:0000256" key="5">
    <source>
        <dbReference type="ARBA" id="ARBA00023274"/>
    </source>
</evidence>
<evidence type="ECO:0000256" key="3">
    <source>
        <dbReference type="ARBA" id="ARBA00022884"/>
    </source>
</evidence>
<protein>
    <submittedName>
        <fullName evidence="6">30S ribosomal subunit protein S8</fullName>
    </submittedName>
</protein>
<sequence length="130" mass="14707">MHTDPIADMITRIKNGAQASKESVDIPASRMKLDILDILMKEGYIKGFKVIDDGKQGLIRVNLKYFNSKHVITDIRRVSKPGRRIYRKADDIQQVRRGLGISIVSTSRGIMTDRKAKANNVGGEELLRVW</sequence>
<keyword evidence="4" id="KW-0689">Ribosomal protein</keyword>
<dbReference type="PANTHER" id="PTHR11758">
    <property type="entry name" value="40S RIBOSOMAL PROTEIN S15A"/>
    <property type="match status" value="1"/>
</dbReference>
<evidence type="ECO:0000256" key="1">
    <source>
        <dbReference type="ARBA" id="ARBA00006471"/>
    </source>
</evidence>
<evidence type="ECO:0000256" key="4">
    <source>
        <dbReference type="ARBA" id="ARBA00022980"/>
    </source>
</evidence>
<dbReference type="NCBIfam" id="NF001109">
    <property type="entry name" value="PRK00136.1"/>
    <property type="match status" value="1"/>
</dbReference>
<dbReference type="SUPFAM" id="SSF56047">
    <property type="entry name" value="Ribosomal protein S8"/>
    <property type="match status" value="1"/>
</dbReference>
<dbReference type="GO" id="GO:0005840">
    <property type="term" value="C:ribosome"/>
    <property type="evidence" value="ECO:0007669"/>
    <property type="project" value="UniProtKB-KW"/>
</dbReference>
<organism evidence="6">
    <name type="scientific">anaerobic digester metagenome</name>
    <dbReference type="NCBI Taxonomy" id="1263854"/>
    <lineage>
        <taxon>unclassified sequences</taxon>
        <taxon>metagenomes</taxon>
        <taxon>ecological metagenomes</taxon>
    </lineage>
</organism>
<dbReference type="InterPro" id="IPR000630">
    <property type="entry name" value="Ribosomal_uS8"/>
</dbReference>
<dbReference type="FunFam" id="3.30.1490.10:FF:000001">
    <property type="entry name" value="30S ribosomal protein S8"/>
    <property type="match status" value="1"/>
</dbReference>
<dbReference type="GO" id="GO:0003735">
    <property type="term" value="F:structural constituent of ribosome"/>
    <property type="evidence" value="ECO:0007669"/>
    <property type="project" value="InterPro"/>
</dbReference>